<dbReference type="Pfam" id="PF00474">
    <property type="entry name" value="SSF"/>
    <property type="match status" value="1"/>
</dbReference>
<feature type="transmembrane region" description="Helical" evidence="9">
    <location>
        <begin position="118"/>
        <end position="138"/>
    </location>
</feature>
<feature type="transmembrane region" description="Helical" evidence="9">
    <location>
        <begin position="181"/>
        <end position="199"/>
    </location>
</feature>
<feature type="transmembrane region" description="Helical" evidence="9">
    <location>
        <begin position="267"/>
        <end position="288"/>
    </location>
</feature>
<keyword evidence="5 9" id="KW-0812">Transmembrane</keyword>
<dbReference type="PANTHER" id="PTHR48086">
    <property type="entry name" value="SODIUM/PROLINE SYMPORTER-RELATED"/>
    <property type="match status" value="1"/>
</dbReference>
<evidence type="ECO:0000256" key="2">
    <source>
        <dbReference type="ARBA" id="ARBA00006434"/>
    </source>
</evidence>
<evidence type="ECO:0000256" key="7">
    <source>
        <dbReference type="ARBA" id="ARBA00023136"/>
    </source>
</evidence>
<feature type="transmembrane region" description="Helical" evidence="9">
    <location>
        <begin position="44"/>
        <end position="64"/>
    </location>
</feature>
<gene>
    <name evidence="10" type="ORF">D4T97_001150</name>
</gene>
<keyword evidence="11" id="KW-1185">Reference proteome</keyword>
<evidence type="ECO:0000313" key="10">
    <source>
        <dbReference type="EMBL" id="RST77135.1"/>
    </source>
</evidence>
<reference evidence="10" key="1">
    <citation type="submission" date="2018-12" db="EMBL/GenBank/DDBJ databases">
        <authorList>
            <person name="Sun L."/>
            <person name="Chen Z."/>
        </authorList>
    </citation>
    <scope>NUCLEOTIDE SEQUENCE [LARGE SCALE GENOMIC DNA]</scope>
    <source>
        <strain evidence="10">3-2-2</strain>
    </source>
</reference>
<organism evidence="10 11">
    <name type="scientific">Siminovitchia acidinfaciens</name>
    <dbReference type="NCBI Taxonomy" id="2321395"/>
    <lineage>
        <taxon>Bacteria</taxon>
        <taxon>Bacillati</taxon>
        <taxon>Bacillota</taxon>
        <taxon>Bacilli</taxon>
        <taxon>Bacillales</taxon>
        <taxon>Bacillaceae</taxon>
        <taxon>Siminovitchia</taxon>
    </lineage>
</organism>
<evidence type="ECO:0000256" key="3">
    <source>
        <dbReference type="ARBA" id="ARBA00022448"/>
    </source>
</evidence>
<dbReference type="RefSeq" id="WP_126046842.1">
    <property type="nucleotide sequence ID" value="NZ_QYTV02000001.1"/>
</dbReference>
<dbReference type="PROSITE" id="PS00456">
    <property type="entry name" value="NA_SOLUT_SYMP_1"/>
    <property type="match status" value="1"/>
</dbReference>
<protein>
    <submittedName>
        <fullName evidence="10">Sodium:solute symporter family protein</fullName>
    </submittedName>
</protein>
<feature type="transmembrane region" description="Helical" evidence="9">
    <location>
        <begin position="409"/>
        <end position="432"/>
    </location>
</feature>
<dbReference type="GO" id="GO:0046942">
    <property type="term" value="P:carboxylic acid transport"/>
    <property type="evidence" value="ECO:0007669"/>
    <property type="project" value="UniProtKB-ARBA"/>
</dbReference>
<keyword evidence="6 9" id="KW-1133">Transmembrane helix</keyword>
<dbReference type="Gene3D" id="1.20.1730.10">
    <property type="entry name" value="Sodium/glucose cotransporter"/>
    <property type="match status" value="1"/>
</dbReference>
<feature type="transmembrane region" description="Helical" evidence="9">
    <location>
        <begin position="379"/>
        <end position="402"/>
    </location>
</feature>
<accession>A0A429Y6V7</accession>
<dbReference type="AlphaFoldDB" id="A0A429Y6V7"/>
<feature type="transmembrane region" description="Helical" evidence="9">
    <location>
        <begin position="444"/>
        <end position="462"/>
    </location>
</feature>
<evidence type="ECO:0000256" key="8">
    <source>
        <dbReference type="RuleBase" id="RU362091"/>
    </source>
</evidence>
<dbReference type="InterPro" id="IPR038377">
    <property type="entry name" value="Na/Glc_symporter_sf"/>
</dbReference>
<feature type="transmembrane region" description="Helical" evidence="9">
    <location>
        <begin position="353"/>
        <end position="373"/>
    </location>
</feature>
<dbReference type="InterPro" id="IPR050277">
    <property type="entry name" value="Sodium:Solute_Symporter"/>
</dbReference>
<comment type="similarity">
    <text evidence="2 8">Belongs to the sodium:solute symporter (SSF) (TC 2.A.21) family.</text>
</comment>
<feature type="transmembrane region" description="Helical" evidence="9">
    <location>
        <begin position="219"/>
        <end position="246"/>
    </location>
</feature>
<evidence type="ECO:0000256" key="5">
    <source>
        <dbReference type="ARBA" id="ARBA00022692"/>
    </source>
</evidence>
<keyword evidence="3" id="KW-0813">Transport</keyword>
<evidence type="ECO:0000256" key="4">
    <source>
        <dbReference type="ARBA" id="ARBA00022475"/>
    </source>
</evidence>
<feature type="transmembrane region" description="Helical" evidence="9">
    <location>
        <begin position="76"/>
        <end position="97"/>
    </location>
</feature>
<dbReference type="Proteomes" id="UP000287156">
    <property type="component" value="Unassembled WGS sequence"/>
</dbReference>
<dbReference type="OrthoDB" id="9810181at2"/>
<dbReference type="InterPro" id="IPR018212">
    <property type="entry name" value="Na/solute_symporter_CS"/>
</dbReference>
<evidence type="ECO:0000256" key="9">
    <source>
        <dbReference type="SAM" id="Phobius"/>
    </source>
</evidence>
<evidence type="ECO:0000256" key="1">
    <source>
        <dbReference type="ARBA" id="ARBA00004141"/>
    </source>
</evidence>
<feature type="transmembrane region" description="Helical" evidence="9">
    <location>
        <begin position="308"/>
        <end position="332"/>
    </location>
</feature>
<dbReference type="CDD" id="cd10322">
    <property type="entry name" value="SLC5sbd"/>
    <property type="match status" value="1"/>
</dbReference>
<dbReference type="EMBL" id="QYTV02000001">
    <property type="protein sequence ID" value="RST77135.1"/>
    <property type="molecule type" value="Genomic_DNA"/>
</dbReference>
<name>A0A429Y6V7_9BACI</name>
<dbReference type="InterPro" id="IPR001734">
    <property type="entry name" value="Na/solute_symporter"/>
</dbReference>
<comment type="caution">
    <text evidence="10">The sequence shown here is derived from an EMBL/GenBank/DDBJ whole genome shotgun (WGS) entry which is preliminary data.</text>
</comment>
<dbReference type="PROSITE" id="PS50283">
    <property type="entry name" value="NA_SOLUT_SYMP_3"/>
    <property type="match status" value="1"/>
</dbReference>
<dbReference type="GO" id="GO:0022857">
    <property type="term" value="F:transmembrane transporter activity"/>
    <property type="evidence" value="ECO:0007669"/>
    <property type="project" value="InterPro"/>
</dbReference>
<keyword evidence="7 9" id="KW-0472">Membrane</keyword>
<comment type="subcellular location">
    <subcellularLocation>
        <location evidence="1">Membrane</location>
        <topology evidence="1">Multi-pass membrane protein</topology>
    </subcellularLocation>
</comment>
<evidence type="ECO:0000313" key="11">
    <source>
        <dbReference type="Proteomes" id="UP000287156"/>
    </source>
</evidence>
<feature type="transmembrane region" description="Helical" evidence="9">
    <location>
        <begin position="150"/>
        <end position="169"/>
    </location>
</feature>
<dbReference type="GO" id="GO:0005886">
    <property type="term" value="C:plasma membrane"/>
    <property type="evidence" value="ECO:0007669"/>
    <property type="project" value="TreeGrafter"/>
</dbReference>
<feature type="transmembrane region" description="Helical" evidence="9">
    <location>
        <begin position="6"/>
        <end position="24"/>
    </location>
</feature>
<evidence type="ECO:0000256" key="6">
    <source>
        <dbReference type="ARBA" id="ARBA00022989"/>
    </source>
</evidence>
<proteinExistence type="inferred from homology"/>
<dbReference type="PANTHER" id="PTHR48086:SF7">
    <property type="entry name" value="SODIUM-SOLUTE SYMPORTER-RELATED"/>
    <property type="match status" value="1"/>
</dbReference>
<keyword evidence="4" id="KW-1003">Cell membrane</keyword>
<sequence length="494" mass="54051">MGTTTIWLAISLLVYFAVLLFVSFYKNKNETKEDYFLGGRKTPYWILAMAFVAAWYGGNSALISVDRAFEQGLSSWWILGGPTVLAVLILLIFSSAIRRLGSMSQNGIITKRYNEATGNILVFILVLYFISWGASQMVAIGKFLASFFSFNYTVAVIVGIAVALIYSILGGFRAVVLTEMVQFFIMIAGLVIVMAVALFHSGGWSGIQAAAEAREVDGYFNLFGSFSQNFTFVLSFGLAFVIDGAVWQRISASRTPEEAKKTTFQALIYFIPLYFFVVITGMAAIGIFAELPEGGIVPALVSGYLNPVLASIVFVGIAAAIMSTMCTTLNAGSMYLTELYYKYVNPDASNKQVVRFGMFATLFVSIIGFIIAIRIQDALIVLSIASQILAAGVFVPMIFGFFWRRGTSVGAISCIITGSGFILYHFLVQLGIPLPTLWKDSVDIILTGFILGLIAYIVGSLLSKPNYEKADKFFEEAGLFPSKKVVEHKIAENE</sequence>